<dbReference type="Proteomes" id="UP001161247">
    <property type="component" value="Chromosome 5"/>
</dbReference>
<dbReference type="PANTHER" id="PTHR33306:SF5">
    <property type="entry name" value="OXIDOREDUCTASE_TRANSITION METAL ION-BINDING PROTEIN"/>
    <property type="match status" value="1"/>
</dbReference>
<keyword evidence="1" id="KW-0472">Membrane</keyword>
<name>A0AAV1DJ04_OLDCO</name>
<evidence type="ECO:0000256" key="1">
    <source>
        <dbReference type="SAM" id="Phobius"/>
    </source>
</evidence>
<protein>
    <submittedName>
        <fullName evidence="2">OLC1v1006026C1</fullName>
    </submittedName>
</protein>
<keyword evidence="1" id="KW-1133">Transmembrane helix</keyword>
<gene>
    <name evidence="2" type="ORF">OLC1_LOCUS15247</name>
</gene>
<evidence type="ECO:0000313" key="3">
    <source>
        <dbReference type="Proteomes" id="UP001161247"/>
    </source>
</evidence>
<accession>A0AAV1DJ04</accession>
<reference evidence="2" key="1">
    <citation type="submission" date="2023-03" db="EMBL/GenBank/DDBJ databases">
        <authorList>
            <person name="Julca I."/>
        </authorList>
    </citation>
    <scope>NUCLEOTIDE SEQUENCE</scope>
</reference>
<proteinExistence type="predicted"/>
<dbReference type="PANTHER" id="PTHR33306">
    <property type="entry name" value="EXPRESSED PROTEIN-RELATED-RELATED"/>
    <property type="match status" value="1"/>
</dbReference>
<feature type="transmembrane region" description="Helical" evidence="1">
    <location>
        <begin position="53"/>
        <end position="72"/>
    </location>
</feature>
<dbReference type="AlphaFoldDB" id="A0AAV1DJ04"/>
<feature type="transmembrane region" description="Helical" evidence="1">
    <location>
        <begin position="92"/>
        <end position="113"/>
    </location>
</feature>
<organism evidence="2 3">
    <name type="scientific">Oldenlandia corymbosa var. corymbosa</name>
    <dbReference type="NCBI Taxonomy" id="529605"/>
    <lineage>
        <taxon>Eukaryota</taxon>
        <taxon>Viridiplantae</taxon>
        <taxon>Streptophyta</taxon>
        <taxon>Embryophyta</taxon>
        <taxon>Tracheophyta</taxon>
        <taxon>Spermatophyta</taxon>
        <taxon>Magnoliopsida</taxon>
        <taxon>eudicotyledons</taxon>
        <taxon>Gunneridae</taxon>
        <taxon>Pentapetalae</taxon>
        <taxon>asterids</taxon>
        <taxon>lamiids</taxon>
        <taxon>Gentianales</taxon>
        <taxon>Rubiaceae</taxon>
        <taxon>Rubioideae</taxon>
        <taxon>Spermacoceae</taxon>
        <taxon>Hedyotis-Oldenlandia complex</taxon>
        <taxon>Oldenlandia</taxon>
    </lineage>
</organism>
<keyword evidence="3" id="KW-1185">Reference proteome</keyword>
<feature type="transmembrane region" description="Helical" evidence="1">
    <location>
        <begin position="20"/>
        <end position="41"/>
    </location>
</feature>
<sequence>MARYYYNNSYYDYLQYLSFPIHFFFFLTVLFLFLSFTWYINYESKYEEMMYHLKLLLMILPVMLLLAVHWLSSEDTEKVPFVVSLPGERDSLHRIGGSPLGVLILLIFLIFMISHHTSFQERWFPLFYRRY</sequence>
<keyword evidence="1" id="KW-0812">Transmembrane</keyword>
<evidence type="ECO:0000313" key="2">
    <source>
        <dbReference type="EMBL" id="CAI9106802.1"/>
    </source>
</evidence>
<dbReference type="EMBL" id="OX459122">
    <property type="protein sequence ID" value="CAI9106802.1"/>
    <property type="molecule type" value="Genomic_DNA"/>
</dbReference>